<evidence type="ECO:0000313" key="2">
    <source>
        <dbReference type="Proteomes" id="UP000578531"/>
    </source>
</evidence>
<proteinExistence type="predicted"/>
<protein>
    <recommendedName>
        <fullName evidence="3">F-box domain-containing protein</fullName>
    </recommendedName>
</protein>
<accession>A0A8H6L2C2</accession>
<dbReference type="EMBL" id="JACCJC010000044">
    <property type="protein sequence ID" value="KAF6232959.1"/>
    <property type="molecule type" value="Genomic_DNA"/>
</dbReference>
<sequence length="351" mass="40217">MEETTLTPLQIPEIALSIISHLDPPTILSMRLVSFPINTLILAYQRSVGRSIAQRQFSTDIDWPPPDIDCLQKNFHLKTLTRLPKAYKFARKTNVNWECYVEAGVSKIKGKRNGVATVLKPNSSYPTFLGRCARAILIIWTLNDIRRHIDPLEPLPSYVCPPPPPSRRQRLGRLFSRMANVSSKPNSASLSPTEANSQSFRLHMNSLAPRSECEVKRYLSTFNAARQTFLNSLPRNHRIDLIWVQDYLFIALARNSRRHGRSDVIVAFVLQQSPAFELSLSSDDRCERVWAWNLASGIVHARQNEFSFNEWARSVPFLPGEEEDWCEEAYRAKAELTRGDWRDRREAVIGT</sequence>
<dbReference type="InterPro" id="IPR036047">
    <property type="entry name" value="F-box-like_dom_sf"/>
</dbReference>
<name>A0A8H6L2C2_9LECA</name>
<dbReference type="AlphaFoldDB" id="A0A8H6L2C2"/>
<evidence type="ECO:0000313" key="1">
    <source>
        <dbReference type="EMBL" id="KAF6232959.1"/>
    </source>
</evidence>
<evidence type="ECO:0008006" key="3">
    <source>
        <dbReference type="Google" id="ProtNLM"/>
    </source>
</evidence>
<dbReference type="OrthoDB" id="10400500at2759"/>
<organism evidence="1 2">
    <name type="scientific">Letharia columbiana</name>
    <dbReference type="NCBI Taxonomy" id="112416"/>
    <lineage>
        <taxon>Eukaryota</taxon>
        <taxon>Fungi</taxon>
        <taxon>Dikarya</taxon>
        <taxon>Ascomycota</taxon>
        <taxon>Pezizomycotina</taxon>
        <taxon>Lecanoromycetes</taxon>
        <taxon>OSLEUM clade</taxon>
        <taxon>Lecanoromycetidae</taxon>
        <taxon>Lecanorales</taxon>
        <taxon>Lecanorineae</taxon>
        <taxon>Parmeliaceae</taxon>
        <taxon>Letharia</taxon>
    </lineage>
</organism>
<reference evidence="1 2" key="1">
    <citation type="journal article" date="2020" name="Genomics">
        <title>Complete, high-quality genomes from long-read metagenomic sequencing of two wolf lichen thalli reveals enigmatic genome architecture.</title>
        <authorList>
            <person name="McKenzie S.K."/>
            <person name="Walston R.F."/>
            <person name="Allen J.L."/>
        </authorList>
    </citation>
    <scope>NUCLEOTIDE SEQUENCE [LARGE SCALE GENOMIC DNA]</scope>
    <source>
        <strain evidence="1">WasteWater2</strain>
    </source>
</reference>
<gene>
    <name evidence="1" type="ORF">HO173_008922</name>
</gene>
<comment type="caution">
    <text evidence="1">The sequence shown here is derived from an EMBL/GenBank/DDBJ whole genome shotgun (WGS) entry which is preliminary data.</text>
</comment>
<dbReference type="GeneID" id="59290576"/>
<dbReference type="SUPFAM" id="SSF81383">
    <property type="entry name" value="F-box domain"/>
    <property type="match status" value="1"/>
</dbReference>
<dbReference type="Proteomes" id="UP000578531">
    <property type="component" value="Unassembled WGS sequence"/>
</dbReference>
<keyword evidence="2" id="KW-1185">Reference proteome</keyword>
<dbReference type="RefSeq" id="XP_037162382.1">
    <property type="nucleotide sequence ID" value="XM_037310818.1"/>
</dbReference>